<comment type="caution">
    <text evidence="2">The sequence shown here is derived from an EMBL/GenBank/DDBJ whole genome shotgun (WGS) entry which is preliminary data.</text>
</comment>
<sequence length="116" mass="12504">MEIALFTIFTFLSGFAAFSNSCLQLGQNPELQISRSSRIPAVAGGKLSIDVTTGPMPLASPSSSLDFRVRPQVGFLGLVMSSPVARQGGLEVEDGATHMMCAEDAIELWCWRRPKT</sequence>
<keyword evidence="2" id="KW-0489">Methyltransferase</keyword>
<protein>
    <submittedName>
        <fullName evidence="2">Sterol methyltransferase 1</fullName>
    </submittedName>
</protein>
<evidence type="ECO:0000313" key="2">
    <source>
        <dbReference type="EMBL" id="GER32295.1"/>
    </source>
</evidence>
<dbReference type="GO" id="GO:0032259">
    <property type="term" value="P:methylation"/>
    <property type="evidence" value="ECO:0007669"/>
    <property type="project" value="UniProtKB-KW"/>
</dbReference>
<feature type="signal peptide" evidence="1">
    <location>
        <begin position="1"/>
        <end position="17"/>
    </location>
</feature>
<dbReference type="EMBL" id="BKCP01004583">
    <property type="protein sequence ID" value="GER32295.1"/>
    <property type="molecule type" value="Genomic_DNA"/>
</dbReference>
<accession>A0A5A7PHD8</accession>
<keyword evidence="1" id="KW-0732">Signal</keyword>
<proteinExistence type="predicted"/>
<feature type="chain" id="PRO_5023107540" evidence="1">
    <location>
        <begin position="18"/>
        <end position="116"/>
    </location>
</feature>
<dbReference type="Proteomes" id="UP000325081">
    <property type="component" value="Unassembled WGS sequence"/>
</dbReference>
<evidence type="ECO:0000256" key="1">
    <source>
        <dbReference type="SAM" id="SignalP"/>
    </source>
</evidence>
<evidence type="ECO:0000313" key="3">
    <source>
        <dbReference type="Proteomes" id="UP000325081"/>
    </source>
</evidence>
<keyword evidence="3" id="KW-1185">Reference proteome</keyword>
<reference evidence="3" key="1">
    <citation type="journal article" date="2019" name="Curr. Biol.">
        <title>Genome Sequence of Striga asiatica Provides Insight into the Evolution of Plant Parasitism.</title>
        <authorList>
            <person name="Yoshida S."/>
            <person name="Kim S."/>
            <person name="Wafula E.K."/>
            <person name="Tanskanen J."/>
            <person name="Kim Y.M."/>
            <person name="Honaas L."/>
            <person name="Yang Z."/>
            <person name="Spallek T."/>
            <person name="Conn C.E."/>
            <person name="Ichihashi Y."/>
            <person name="Cheong K."/>
            <person name="Cui S."/>
            <person name="Der J.P."/>
            <person name="Gundlach H."/>
            <person name="Jiao Y."/>
            <person name="Hori C."/>
            <person name="Ishida J.K."/>
            <person name="Kasahara H."/>
            <person name="Kiba T."/>
            <person name="Kim M.S."/>
            <person name="Koo N."/>
            <person name="Laohavisit A."/>
            <person name="Lee Y.H."/>
            <person name="Lumba S."/>
            <person name="McCourt P."/>
            <person name="Mortimer J.C."/>
            <person name="Mutuku J.M."/>
            <person name="Nomura T."/>
            <person name="Sasaki-Sekimoto Y."/>
            <person name="Seto Y."/>
            <person name="Wang Y."/>
            <person name="Wakatake T."/>
            <person name="Sakakibara H."/>
            <person name="Demura T."/>
            <person name="Yamaguchi S."/>
            <person name="Yoneyama K."/>
            <person name="Manabe R.I."/>
            <person name="Nelson D.C."/>
            <person name="Schulman A.H."/>
            <person name="Timko M.P."/>
            <person name="dePamphilis C.W."/>
            <person name="Choi D."/>
            <person name="Shirasu K."/>
        </authorList>
    </citation>
    <scope>NUCLEOTIDE SEQUENCE [LARGE SCALE GENOMIC DNA]</scope>
    <source>
        <strain evidence="3">cv. UVA1</strain>
    </source>
</reference>
<keyword evidence="2" id="KW-0808">Transferase</keyword>
<dbReference type="GO" id="GO:0008168">
    <property type="term" value="F:methyltransferase activity"/>
    <property type="evidence" value="ECO:0007669"/>
    <property type="project" value="UniProtKB-KW"/>
</dbReference>
<organism evidence="2 3">
    <name type="scientific">Striga asiatica</name>
    <name type="common">Asiatic witchweed</name>
    <name type="synonym">Buchnera asiatica</name>
    <dbReference type="NCBI Taxonomy" id="4170"/>
    <lineage>
        <taxon>Eukaryota</taxon>
        <taxon>Viridiplantae</taxon>
        <taxon>Streptophyta</taxon>
        <taxon>Embryophyta</taxon>
        <taxon>Tracheophyta</taxon>
        <taxon>Spermatophyta</taxon>
        <taxon>Magnoliopsida</taxon>
        <taxon>eudicotyledons</taxon>
        <taxon>Gunneridae</taxon>
        <taxon>Pentapetalae</taxon>
        <taxon>asterids</taxon>
        <taxon>lamiids</taxon>
        <taxon>Lamiales</taxon>
        <taxon>Orobanchaceae</taxon>
        <taxon>Buchnereae</taxon>
        <taxon>Striga</taxon>
    </lineage>
</organism>
<name>A0A5A7PHD8_STRAF</name>
<gene>
    <name evidence="2" type="ORF">STAS_08355</name>
</gene>
<dbReference type="AlphaFoldDB" id="A0A5A7PHD8"/>